<protein>
    <submittedName>
        <fullName evidence="1">14546_t:CDS:1</fullName>
    </submittedName>
</protein>
<reference evidence="1" key="1">
    <citation type="submission" date="2021-06" db="EMBL/GenBank/DDBJ databases">
        <authorList>
            <person name="Kallberg Y."/>
            <person name="Tangrot J."/>
            <person name="Rosling A."/>
        </authorList>
    </citation>
    <scope>NUCLEOTIDE SEQUENCE</scope>
    <source>
        <strain evidence="1">CL356</strain>
    </source>
</reference>
<dbReference type="EMBL" id="CAJVPT010032486">
    <property type="protein sequence ID" value="CAG8701636.1"/>
    <property type="molecule type" value="Genomic_DNA"/>
</dbReference>
<accession>A0ACA9PBM2</accession>
<evidence type="ECO:0000313" key="1">
    <source>
        <dbReference type="EMBL" id="CAG8701636.1"/>
    </source>
</evidence>
<feature type="non-terminal residue" evidence="1">
    <location>
        <position position="1"/>
    </location>
</feature>
<sequence length="69" mass="7625">YGSLSETVDGHHVLSADHPHLHHPHLVTITPTIITFYIHFVIAGGGVESNELLQRESASNPLPRMITVY</sequence>
<organism evidence="1 2">
    <name type="scientific">Acaulospora colombiana</name>
    <dbReference type="NCBI Taxonomy" id="27376"/>
    <lineage>
        <taxon>Eukaryota</taxon>
        <taxon>Fungi</taxon>
        <taxon>Fungi incertae sedis</taxon>
        <taxon>Mucoromycota</taxon>
        <taxon>Glomeromycotina</taxon>
        <taxon>Glomeromycetes</taxon>
        <taxon>Diversisporales</taxon>
        <taxon>Acaulosporaceae</taxon>
        <taxon>Acaulospora</taxon>
    </lineage>
</organism>
<name>A0ACA9PBM2_9GLOM</name>
<keyword evidence="2" id="KW-1185">Reference proteome</keyword>
<dbReference type="Proteomes" id="UP000789525">
    <property type="component" value="Unassembled WGS sequence"/>
</dbReference>
<gene>
    <name evidence="1" type="ORF">ACOLOM_LOCUS10272</name>
</gene>
<proteinExistence type="predicted"/>
<comment type="caution">
    <text evidence="1">The sequence shown here is derived from an EMBL/GenBank/DDBJ whole genome shotgun (WGS) entry which is preliminary data.</text>
</comment>
<evidence type="ECO:0000313" key="2">
    <source>
        <dbReference type="Proteomes" id="UP000789525"/>
    </source>
</evidence>